<protein>
    <recommendedName>
        <fullName evidence="3">Resolvase/invertase-type recombinase catalytic domain-containing protein</fullName>
    </recommendedName>
</protein>
<name>A0A1Q4V2A1_9ACTN</name>
<reference evidence="1 2" key="1">
    <citation type="submission" date="2015-06" db="EMBL/GenBank/DDBJ databases">
        <title>Cloning and characterization of the uncialamcin biosynthetic gene cluster.</title>
        <authorList>
            <person name="Yan X."/>
            <person name="Huang T."/>
            <person name="Ge H."/>
            <person name="Shen B."/>
        </authorList>
    </citation>
    <scope>NUCLEOTIDE SEQUENCE [LARGE SCALE GENOMIC DNA]</scope>
    <source>
        <strain evidence="1 2">DCA2648</strain>
    </source>
</reference>
<evidence type="ECO:0000313" key="1">
    <source>
        <dbReference type="EMBL" id="OKH92005.1"/>
    </source>
</evidence>
<dbReference type="AlphaFoldDB" id="A0A1Q4V2A1"/>
<gene>
    <name evidence="1" type="ORF">AB852_27650</name>
</gene>
<sequence>MALYVRGEAGREGEADAVFARLRGYAERRGWEVGAEYQEVDGFFPSGSAPAWEAVRLGVATGFVHGVLTVGRGHLDPDDQVYEDEIRAVCEGTGFLVLLVPETAADTTPYRP</sequence>
<evidence type="ECO:0000313" key="2">
    <source>
        <dbReference type="Proteomes" id="UP000186455"/>
    </source>
</evidence>
<evidence type="ECO:0008006" key="3">
    <source>
        <dbReference type="Google" id="ProtNLM"/>
    </source>
</evidence>
<accession>A0A1Q4V2A1</accession>
<comment type="caution">
    <text evidence="1">The sequence shown here is derived from an EMBL/GenBank/DDBJ whole genome shotgun (WGS) entry which is preliminary data.</text>
</comment>
<organism evidence="1 2">
    <name type="scientific">Streptomyces uncialis</name>
    <dbReference type="NCBI Taxonomy" id="1048205"/>
    <lineage>
        <taxon>Bacteria</taxon>
        <taxon>Bacillati</taxon>
        <taxon>Actinomycetota</taxon>
        <taxon>Actinomycetes</taxon>
        <taxon>Kitasatosporales</taxon>
        <taxon>Streptomycetaceae</taxon>
        <taxon>Streptomyces</taxon>
    </lineage>
</organism>
<proteinExistence type="predicted"/>
<dbReference type="Proteomes" id="UP000186455">
    <property type="component" value="Unassembled WGS sequence"/>
</dbReference>
<keyword evidence="2" id="KW-1185">Reference proteome</keyword>
<dbReference type="EMBL" id="LFBV01000008">
    <property type="protein sequence ID" value="OKH92005.1"/>
    <property type="molecule type" value="Genomic_DNA"/>
</dbReference>